<dbReference type="Pfam" id="PF03231">
    <property type="entry name" value="Tospov_NS-S_N"/>
    <property type="match status" value="1"/>
</dbReference>
<sequence length="473" mass="53144">MSTDSNKPKENTGMAFFPESYDGSYCEKALTSYGNNLDNTALVDVYSMFEKDKLVFQSIHATNNRFKAMSSFDHSDMVLNQQQGLKTSISSEIFDQEFEAISGINSTISLYGEDIHVVISHPDQKVKSYKYAFHGRVSSDDTQSKISGLSDFHSEYSCNPYRFVYNPEMLALESETNTIMFPVEKLGTLPAYTSNFGNSFDRCHFVGSSVQGFMSVKTVSESSKRSQEKAHRQLHNKSLKALEIVSRSDFRPSYITKTITKTRKNSMVTIQIQIKDLVCEPEKREHLIAVPDDPLKRTVYCSSECLGQTSSGVSTFIFKIICLDCDLGEPFLDATYFAGALSSCFVDELPCNLLKARSGILTSISDSDRDKINEIICKNLVNVHLGLASDLAKKLNKPVNVFTIKDTSSMSTDMVEVDGKKYRVLKDPNNDYYFTSATFEKTFIGAYKSCQTFIDYCDNKRLSINGDSVFIFN</sequence>
<evidence type="ECO:0000313" key="4">
    <source>
        <dbReference type="Proteomes" id="UP001259132"/>
    </source>
</evidence>
<protein>
    <submittedName>
        <fullName evidence="3">Nonstructural protein NSs</fullName>
    </submittedName>
</protein>
<evidence type="ECO:0000259" key="1">
    <source>
        <dbReference type="Pfam" id="PF03231"/>
    </source>
</evidence>
<accession>A0AAD1NK61</accession>
<dbReference type="Pfam" id="PF23017">
    <property type="entry name" value="WIV_2"/>
    <property type="match status" value="1"/>
</dbReference>
<feature type="domain" description="Nonstructural protein NS-S WIV" evidence="2">
    <location>
        <begin position="380"/>
        <end position="441"/>
    </location>
</feature>
<name>A0AAD1NK61_9VIRU</name>
<dbReference type="Proteomes" id="UP001259132">
    <property type="component" value="Genome"/>
</dbReference>
<gene>
    <name evidence="3" type="primary">NSs</name>
</gene>
<dbReference type="EMBL" id="LC626337">
    <property type="protein sequence ID" value="BCU08859.1"/>
    <property type="molecule type" value="Genomic_RNA"/>
</dbReference>
<dbReference type="InterPro" id="IPR053929">
    <property type="entry name" value="NS-S_WIV_bunyaviral"/>
</dbReference>
<organism evidence="3 4">
    <name type="scientific">Fatsia japonica ringspot-associated virus</name>
    <dbReference type="NCBI Taxonomy" id="2824867"/>
    <lineage>
        <taxon>Viruses</taxon>
        <taxon>Riboviria</taxon>
        <taxon>Orthornavirae</taxon>
        <taxon>Negarnaviricota</taxon>
        <taxon>Polyploviricotina</taxon>
        <taxon>Bunyaviricetes</taxon>
        <taxon>Elliovirales</taxon>
        <taxon>Tospoviridae</taxon>
        <taxon>Orthotospovirus</taxon>
        <taxon>Orthotospovirus fatsiae</taxon>
    </lineage>
</organism>
<dbReference type="InterPro" id="IPR053928">
    <property type="entry name" value="NS-S_N_bunyaviral"/>
</dbReference>
<proteinExistence type="predicted"/>
<feature type="domain" description="Nonstructural protein NS-S N-terminal bunyaviral" evidence="1">
    <location>
        <begin position="1"/>
        <end position="378"/>
    </location>
</feature>
<evidence type="ECO:0000259" key="2">
    <source>
        <dbReference type="Pfam" id="PF23017"/>
    </source>
</evidence>
<reference evidence="3 4" key="1">
    <citation type="journal article" date="2022" name="Arch. Virol.">
        <title>Complete genome sequence of a new orthotospovirus associated with ringspot in Fatsia japonica.</title>
        <authorList>
            <person name="Kitazawa Y."/>
            <person name="Nijo T."/>
            <person name="Nishikawa M."/>
            <person name="Matsumoto O."/>
            <person name="Suzuki T."/>
            <person name="Suzuki M."/>
            <person name="Maejima K."/>
            <person name="Namba S."/>
            <person name="Yamaji Y."/>
        </authorList>
    </citation>
    <scope>NUCLEOTIDE SEQUENCE [LARGE SCALE GENOMIC DNA]</scope>
    <source>
        <strain evidence="3">YA1</strain>
    </source>
</reference>
<evidence type="ECO:0000313" key="3">
    <source>
        <dbReference type="EMBL" id="BCU08859.1"/>
    </source>
</evidence>
<keyword evidence="4" id="KW-1185">Reference proteome</keyword>